<evidence type="ECO:0008006" key="4">
    <source>
        <dbReference type="Google" id="ProtNLM"/>
    </source>
</evidence>
<keyword evidence="3" id="KW-1185">Reference proteome</keyword>
<dbReference type="Gene3D" id="3.40.50.12690">
    <property type="match status" value="1"/>
</dbReference>
<protein>
    <recommendedName>
        <fullName evidence="4">SGNH hydrolase-type esterase domain-containing protein</fullName>
    </recommendedName>
</protein>
<sequence>MATPSTSASFALSCSVCRMSSQNPASFTDDRSSCVKCSVVVALEARVSELEERLSGDVVKASVSYSQIVAGTAVRSNSAREVSQAEASPAAGPVQPGQDQDGFVTVRGGGSAKRTPVAHQTLHVQNRFSPLSATPAEPDTLVIGSSIVRDVKIPAALVRCYPGARVGDIEGNLKRLKQGGRRFRRIVIHAGGNDVRRRQSEVLKLQVGAVCELAKTMSDTVIYSGPLPNLVNDEMYSRHLSFNCWLSRWCEQNDVGYVNNWSAFWGKPKLMRRDG</sequence>
<dbReference type="Proteomes" id="UP000694523">
    <property type="component" value="Unplaced"/>
</dbReference>
<reference evidence="2" key="1">
    <citation type="submission" date="2025-08" db="UniProtKB">
        <authorList>
            <consortium name="Ensembl"/>
        </authorList>
    </citation>
    <scope>IDENTIFICATION</scope>
</reference>
<dbReference type="Ensembl" id="ENSNMLT00000042195.1">
    <property type="protein sequence ID" value="ENSNMLP00000037891.1"/>
    <property type="gene ID" value="ENSNMLG00000023431.1"/>
</dbReference>
<evidence type="ECO:0000313" key="3">
    <source>
        <dbReference type="Proteomes" id="UP000694523"/>
    </source>
</evidence>
<evidence type="ECO:0000256" key="1">
    <source>
        <dbReference type="SAM" id="MobiDB-lite"/>
    </source>
</evidence>
<dbReference type="Gene3D" id="3.40.50.12700">
    <property type="match status" value="1"/>
</dbReference>
<dbReference type="SUPFAM" id="SSF52266">
    <property type="entry name" value="SGNH hydrolase"/>
    <property type="match status" value="1"/>
</dbReference>
<name>A0A8C6UNV1_9GOBI</name>
<proteinExistence type="predicted"/>
<accession>A0A8C6UNV1</accession>
<dbReference type="AlphaFoldDB" id="A0A8C6UNV1"/>
<organism evidence="2 3">
    <name type="scientific">Neogobius melanostomus</name>
    <name type="common">round goby</name>
    <dbReference type="NCBI Taxonomy" id="47308"/>
    <lineage>
        <taxon>Eukaryota</taxon>
        <taxon>Metazoa</taxon>
        <taxon>Chordata</taxon>
        <taxon>Craniata</taxon>
        <taxon>Vertebrata</taxon>
        <taxon>Euteleostomi</taxon>
        <taxon>Actinopterygii</taxon>
        <taxon>Neopterygii</taxon>
        <taxon>Teleostei</taxon>
        <taxon>Neoteleostei</taxon>
        <taxon>Acanthomorphata</taxon>
        <taxon>Gobiaria</taxon>
        <taxon>Gobiiformes</taxon>
        <taxon>Gobioidei</taxon>
        <taxon>Gobiidae</taxon>
        <taxon>Benthophilinae</taxon>
        <taxon>Neogobiini</taxon>
        <taxon>Neogobius</taxon>
    </lineage>
</organism>
<reference evidence="2" key="2">
    <citation type="submission" date="2025-09" db="UniProtKB">
        <authorList>
            <consortium name="Ensembl"/>
        </authorList>
    </citation>
    <scope>IDENTIFICATION</scope>
</reference>
<feature type="region of interest" description="Disordered" evidence="1">
    <location>
        <begin position="78"/>
        <end position="116"/>
    </location>
</feature>
<evidence type="ECO:0000313" key="2">
    <source>
        <dbReference type="Ensembl" id="ENSNMLP00000037891.1"/>
    </source>
</evidence>